<keyword evidence="2" id="KW-0813">Transport</keyword>
<evidence type="ECO:0000256" key="1">
    <source>
        <dbReference type="ARBA" id="ARBA00008107"/>
    </source>
</evidence>
<dbReference type="InterPro" id="IPR026022">
    <property type="entry name" value="PhoU_dom"/>
</dbReference>
<dbReference type="SUPFAM" id="SSF109755">
    <property type="entry name" value="PhoU-like"/>
    <property type="match status" value="1"/>
</dbReference>
<reference evidence="4" key="1">
    <citation type="submission" date="2020-10" db="EMBL/GenBank/DDBJ databases">
        <title>An improved Amphimedon queenslandica hologenome assembly reveals how three proteobacterial symbionts can extend the metabolic phenotypic of their marine sponge host.</title>
        <authorList>
            <person name="Degnan B."/>
            <person name="Degnan S."/>
            <person name="Xiang X."/>
        </authorList>
    </citation>
    <scope>NUCLEOTIDE SEQUENCE</scope>
    <source>
        <strain evidence="4">AqS2</strain>
    </source>
</reference>
<dbReference type="Proteomes" id="UP000604381">
    <property type="component" value="Unassembled WGS sequence"/>
</dbReference>
<dbReference type="GO" id="GO:0006817">
    <property type="term" value="P:phosphate ion transport"/>
    <property type="evidence" value="ECO:0007669"/>
    <property type="project" value="UniProtKB-KW"/>
</dbReference>
<protein>
    <recommendedName>
        <fullName evidence="3">PhoU domain-containing protein</fullName>
    </recommendedName>
</protein>
<feature type="domain" description="PhoU" evidence="3">
    <location>
        <begin position="24"/>
        <end position="110"/>
    </location>
</feature>
<organism evidence="4 5">
    <name type="scientific">Candidatus Amphirhobacter heronislandensis</name>
    <dbReference type="NCBI Taxonomy" id="1732024"/>
    <lineage>
        <taxon>Bacteria</taxon>
        <taxon>Pseudomonadati</taxon>
        <taxon>Pseudomonadota</taxon>
        <taxon>Gammaproteobacteria</taxon>
        <taxon>Candidatus Tethybacterales</taxon>
        <taxon>Candidatus Tethybacteraceae</taxon>
        <taxon>Candidatus Amphirhobacter</taxon>
    </lineage>
</organism>
<dbReference type="GO" id="GO:0045936">
    <property type="term" value="P:negative regulation of phosphate metabolic process"/>
    <property type="evidence" value="ECO:0007669"/>
    <property type="project" value="InterPro"/>
</dbReference>
<evidence type="ECO:0000313" key="4">
    <source>
        <dbReference type="EMBL" id="MBF2735498.1"/>
    </source>
</evidence>
<keyword evidence="5" id="KW-1185">Reference proteome</keyword>
<comment type="caution">
    <text evidence="4">The sequence shown here is derived from an EMBL/GenBank/DDBJ whole genome shotgun (WGS) entry which is preliminary data.</text>
</comment>
<evidence type="ECO:0000259" key="3">
    <source>
        <dbReference type="Pfam" id="PF01895"/>
    </source>
</evidence>
<dbReference type="InterPro" id="IPR028366">
    <property type="entry name" value="PhoU"/>
</dbReference>
<name>A0A930UGZ1_9GAMM</name>
<comment type="similarity">
    <text evidence="1">Belongs to the PhoU family.</text>
</comment>
<evidence type="ECO:0000256" key="2">
    <source>
        <dbReference type="ARBA" id="ARBA00022592"/>
    </source>
</evidence>
<dbReference type="InterPro" id="IPR038078">
    <property type="entry name" value="PhoU-like_sf"/>
</dbReference>
<dbReference type="EMBL" id="JADHEI010000036">
    <property type="protein sequence ID" value="MBF2735498.1"/>
    <property type="molecule type" value="Genomic_DNA"/>
</dbReference>
<dbReference type="PANTHER" id="PTHR42930:SF3">
    <property type="entry name" value="PHOSPHATE-SPECIFIC TRANSPORT SYSTEM ACCESSORY PROTEIN PHOU"/>
    <property type="match status" value="1"/>
</dbReference>
<dbReference type="Pfam" id="PF01895">
    <property type="entry name" value="PhoU"/>
    <property type="match status" value="1"/>
</dbReference>
<sequence>MSFVPTHHTNPSFNEALGGVGAQLQEMAELCMNALDEACKSIDSGDREQARAIYAADGRINRLEESVTGSVASILARHNPVAHDLHALMGSLKMSQELERLADHAKNIGRRNARLAERDTEVAFKDMVKDLGRRTRKMFATYLEGIENNDLEKASKAWSMDKGVNSVYTVINTVFIAKNFERIGDKIKNLAEIAHYQKTGEVIDFEEHEDD</sequence>
<dbReference type="PANTHER" id="PTHR42930">
    <property type="entry name" value="PHOSPHATE-SPECIFIC TRANSPORT SYSTEM ACCESSORY PROTEIN PHOU"/>
    <property type="match status" value="1"/>
</dbReference>
<dbReference type="GO" id="GO:0030643">
    <property type="term" value="P:intracellular phosphate ion homeostasis"/>
    <property type="evidence" value="ECO:0007669"/>
    <property type="project" value="InterPro"/>
</dbReference>
<dbReference type="AlphaFoldDB" id="A0A930UGZ1"/>
<dbReference type="Gene3D" id="1.20.58.220">
    <property type="entry name" value="Phosphate transport system protein phou homolog 2, domain 2"/>
    <property type="match status" value="1"/>
</dbReference>
<keyword evidence="2" id="KW-0592">Phosphate transport</keyword>
<gene>
    <name evidence="4" type="ORF">ISN26_05410</name>
</gene>
<evidence type="ECO:0000313" key="5">
    <source>
        <dbReference type="Proteomes" id="UP000604381"/>
    </source>
</evidence>
<accession>A0A930UGZ1</accession>
<proteinExistence type="inferred from homology"/>